<feature type="region of interest" description="Disordered" evidence="1">
    <location>
        <begin position="18"/>
        <end position="41"/>
    </location>
</feature>
<proteinExistence type="predicted"/>
<dbReference type="AlphaFoldDB" id="A0A183VED5"/>
<name>A0A183VED5_TOXCA</name>
<organism evidence="3 4">
    <name type="scientific">Toxocara canis</name>
    <name type="common">Canine roundworm</name>
    <dbReference type="NCBI Taxonomy" id="6265"/>
    <lineage>
        <taxon>Eukaryota</taxon>
        <taxon>Metazoa</taxon>
        <taxon>Ecdysozoa</taxon>
        <taxon>Nematoda</taxon>
        <taxon>Chromadorea</taxon>
        <taxon>Rhabditida</taxon>
        <taxon>Spirurina</taxon>
        <taxon>Ascaridomorpha</taxon>
        <taxon>Ascaridoidea</taxon>
        <taxon>Toxocaridae</taxon>
        <taxon>Toxocara</taxon>
    </lineage>
</organism>
<evidence type="ECO:0000256" key="1">
    <source>
        <dbReference type="SAM" id="MobiDB-lite"/>
    </source>
</evidence>
<protein>
    <submittedName>
        <fullName evidence="4">MFS_1_like domain-containing protein</fullName>
    </submittedName>
</protein>
<feature type="transmembrane region" description="Helical" evidence="2">
    <location>
        <begin position="50"/>
        <end position="71"/>
    </location>
</feature>
<keyword evidence="2" id="KW-0812">Transmembrane</keyword>
<dbReference type="Proteomes" id="UP000050794">
    <property type="component" value="Unassembled WGS sequence"/>
</dbReference>
<keyword evidence="2" id="KW-1133">Transmembrane helix</keyword>
<keyword evidence="2" id="KW-0472">Membrane</keyword>
<reference evidence="4" key="1">
    <citation type="submission" date="2016-06" db="UniProtKB">
        <authorList>
            <consortium name="WormBaseParasite"/>
        </authorList>
    </citation>
    <scope>IDENTIFICATION</scope>
</reference>
<dbReference type="WBParaSite" id="TCNE_0001910901-mRNA-1">
    <property type="protein sequence ID" value="TCNE_0001910901-mRNA-1"/>
    <property type="gene ID" value="TCNE_0001910901"/>
</dbReference>
<accession>A0A183VED5</accession>
<sequence>LKTKMFKDALYYESLSSGSEPKNIAVEEREESSSLKGVMGSRPPPETYKLVVVITFLVFAAFSNWAALAYIHDFVGRSGTSEASLTKVSAHPPPDNDLQ</sequence>
<evidence type="ECO:0000256" key="2">
    <source>
        <dbReference type="SAM" id="Phobius"/>
    </source>
</evidence>
<evidence type="ECO:0000313" key="3">
    <source>
        <dbReference type="Proteomes" id="UP000050794"/>
    </source>
</evidence>
<keyword evidence="3" id="KW-1185">Reference proteome</keyword>
<evidence type="ECO:0000313" key="4">
    <source>
        <dbReference type="WBParaSite" id="TCNE_0001910901-mRNA-1"/>
    </source>
</evidence>